<dbReference type="Proteomes" id="UP001210126">
    <property type="component" value="Unassembled WGS sequence"/>
</dbReference>
<protein>
    <submittedName>
        <fullName evidence="1">Uncharacterized protein</fullName>
    </submittedName>
</protein>
<evidence type="ECO:0000313" key="5">
    <source>
        <dbReference type="EMBL" id="RHD72807.1"/>
    </source>
</evidence>
<accession>A0A173VLH6</accession>
<gene>
    <name evidence="5" type="ORF">DW782_16055</name>
    <name evidence="1" type="ORF">ERS852429_03235</name>
    <name evidence="3" type="ORF">GKD59_13165</name>
    <name evidence="4" type="ORF">GKD70_12615</name>
    <name evidence="2" type="ORF">PN599_08355</name>
</gene>
<dbReference type="EMBL" id="QSJN01000010">
    <property type="protein sequence ID" value="RHD72807.1"/>
    <property type="molecule type" value="Genomic_DNA"/>
</dbReference>
<reference evidence="8 9" key="3">
    <citation type="journal article" date="2019" name="Nat. Med.">
        <title>A library of human gut bacterial isolates paired with longitudinal multiomics data enables mechanistic microbiome research.</title>
        <authorList>
            <person name="Poyet M."/>
            <person name="Groussin M."/>
            <person name="Gibbons S.M."/>
            <person name="Avila-Pacheco J."/>
            <person name="Jiang X."/>
            <person name="Kearney S.M."/>
            <person name="Perrotta A.R."/>
            <person name="Berdy B."/>
            <person name="Zhao S."/>
            <person name="Lieberman T.D."/>
            <person name="Swanson P.K."/>
            <person name="Smith M."/>
            <person name="Roesemann S."/>
            <person name="Alexander J.E."/>
            <person name="Rich S.A."/>
            <person name="Livny J."/>
            <person name="Vlamakis H."/>
            <person name="Clish C."/>
            <person name="Bullock K."/>
            <person name="Deik A."/>
            <person name="Scott J."/>
            <person name="Pierce K.A."/>
            <person name="Xavier R.J."/>
            <person name="Alm E.J."/>
        </authorList>
    </citation>
    <scope>NUCLEOTIDE SEQUENCE [LARGE SCALE GENOMIC DNA]</scope>
    <source>
        <strain evidence="4 8">BIOML-A20</strain>
        <strain evidence="3 9">BIOML-A41</strain>
    </source>
</reference>
<sequence length="93" mass="10501">MTAIELKMSLLQEVMSLEDEQLIKKALDSVRRMKMAAFGKATPVEKPADDYAEPTKEEILAGLRNALQDVKDLREGKDVGHKFRDLSELLNEV</sequence>
<dbReference type="EMBL" id="WKMO01000010">
    <property type="protein sequence ID" value="MSB74111.1"/>
    <property type="molecule type" value="Genomic_DNA"/>
</dbReference>
<evidence type="ECO:0000313" key="9">
    <source>
        <dbReference type="Proteomes" id="UP000463337"/>
    </source>
</evidence>
<dbReference type="EMBL" id="WKLT01000011">
    <property type="protein sequence ID" value="MRY58833.1"/>
    <property type="molecule type" value="Genomic_DNA"/>
</dbReference>
<proteinExistence type="predicted"/>
<organism evidence="1 6">
    <name type="scientific">Parabacteroides distasonis</name>
    <dbReference type="NCBI Taxonomy" id="823"/>
    <lineage>
        <taxon>Bacteria</taxon>
        <taxon>Pseudomonadati</taxon>
        <taxon>Bacteroidota</taxon>
        <taxon>Bacteroidia</taxon>
        <taxon>Bacteroidales</taxon>
        <taxon>Tannerellaceae</taxon>
        <taxon>Parabacteroides</taxon>
    </lineage>
</organism>
<dbReference type="Proteomes" id="UP000284660">
    <property type="component" value="Unassembled WGS sequence"/>
</dbReference>
<dbReference type="Proteomes" id="UP000463337">
    <property type="component" value="Unassembled WGS sequence"/>
</dbReference>
<evidence type="ECO:0000313" key="7">
    <source>
        <dbReference type="Proteomes" id="UP000284660"/>
    </source>
</evidence>
<dbReference type="AlphaFoldDB" id="A0A173VLH6"/>
<evidence type="ECO:0000313" key="3">
    <source>
        <dbReference type="EMBL" id="MRY58833.1"/>
    </source>
</evidence>
<evidence type="ECO:0000313" key="8">
    <source>
        <dbReference type="Proteomes" id="UP000441609"/>
    </source>
</evidence>
<dbReference type="Proteomes" id="UP000095591">
    <property type="component" value="Unassembled WGS sequence"/>
</dbReference>
<dbReference type="EMBL" id="JAQMPJ010000005">
    <property type="protein sequence ID" value="MDB9005012.1"/>
    <property type="molecule type" value="Genomic_DNA"/>
</dbReference>
<reference evidence="1 6" key="1">
    <citation type="submission" date="2015-09" db="EMBL/GenBank/DDBJ databases">
        <authorList>
            <consortium name="Pathogen Informatics"/>
        </authorList>
    </citation>
    <scope>NUCLEOTIDE SEQUENCE [LARGE SCALE GENOMIC DNA]</scope>
    <source>
        <strain evidence="1 6">2789STDY5608872</strain>
    </source>
</reference>
<dbReference type="Proteomes" id="UP000441609">
    <property type="component" value="Unassembled WGS sequence"/>
</dbReference>
<evidence type="ECO:0000313" key="1">
    <source>
        <dbReference type="EMBL" id="CUN28309.1"/>
    </source>
</evidence>
<name>A0A173VLH6_PARDI</name>
<dbReference type="EMBL" id="CYXP01000008">
    <property type="protein sequence ID" value="CUN28309.1"/>
    <property type="molecule type" value="Genomic_DNA"/>
</dbReference>
<dbReference type="RefSeq" id="WP_005854659.1">
    <property type="nucleotide sequence ID" value="NZ_AP019729.1"/>
</dbReference>
<dbReference type="GeneID" id="93521949"/>
<evidence type="ECO:0000313" key="4">
    <source>
        <dbReference type="EMBL" id="MSB74111.1"/>
    </source>
</evidence>
<evidence type="ECO:0000313" key="6">
    <source>
        <dbReference type="Proteomes" id="UP000095591"/>
    </source>
</evidence>
<reference evidence="2" key="4">
    <citation type="submission" date="2023-01" db="EMBL/GenBank/DDBJ databases">
        <title>Human gut microbiome strain richness.</title>
        <authorList>
            <person name="Chen-Liaw A."/>
        </authorList>
    </citation>
    <scope>NUCLEOTIDE SEQUENCE</scope>
    <source>
        <strain evidence="2">RTP21484st1_E5_RTP21484_190118</strain>
    </source>
</reference>
<reference evidence="5 7" key="2">
    <citation type="submission" date="2018-08" db="EMBL/GenBank/DDBJ databases">
        <title>A genome reference for cultivated species of the human gut microbiota.</title>
        <authorList>
            <person name="Zou Y."/>
            <person name="Xue W."/>
            <person name="Luo G."/>
        </authorList>
    </citation>
    <scope>NUCLEOTIDE SEQUENCE [LARGE SCALE GENOMIC DNA]</scope>
    <source>
        <strain evidence="5 7">AM30-4</strain>
    </source>
</reference>
<evidence type="ECO:0000313" key="2">
    <source>
        <dbReference type="EMBL" id="MDB9005012.1"/>
    </source>
</evidence>